<dbReference type="InterPro" id="IPR011991">
    <property type="entry name" value="ArsR-like_HTH"/>
</dbReference>
<keyword evidence="2" id="KW-0238">DNA-binding</keyword>
<dbReference type="SMART" id="SM00418">
    <property type="entry name" value="HTH_ARSR"/>
    <property type="match status" value="1"/>
</dbReference>
<dbReference type="Pfam" id="PF01022">
    <property type="entry name" value="HTH_5"/>
    <property type="match status" value="1"/>
</dbReference>
<dbReference type="AlphaFoldDB" id="A0A7V0MZY8"/>
<dbReference type="NCBIfam" id="NF033788">
    <property type="entry name" value="HTH_metalloreg"/>
    <property type="match status" value="1"/>
</dbReference>
<dbReference type="InterPro" id="IPR001845">
    <property type="entry name" value="HTH_ArsR_DNA-bd_dom"/>
</dbReference>
<dbReference type="PANTHER" id="PTHR33154">
    <property type="entry name" value="TRANSCRIPTIONAL REGULATOR, ARSR FAMILY"/>
    <property type="match status" value="1"/>
</dbReference>
<dbReference type="EMBL" id="DRBC01000057">
    <property type="protein sequence ID" value="HDN84307.1"/>
    <property type="molecule type" value="Genomic_DNA"/>
</dbReference>
<comment type="caution">
    <text evidence="5">The sequence shown here is derived from an EMBL/GenBank/DDBJ whole genome shotgun (WGS) entry which is preliminary data.</text>
</comment>
<proteinExistence type="predicted"/>
<keyword evidence="1" id="KW-0805">Transcription regulation</keyword>
<organism evidence="5">
    <name type="scientific">Aerophobetes bacterium</name>
    <dbReference type="NCBI Taxonomy" id="2030807"/>
    <lineage>
        <taxon>Bacteria</taxon>
        <taxon>Candidatus Aerophobota</taxon>
    </lineage>
</organism>
<evidence type="ECO:0000313" key="5">
    <source>
        <dbReference type="EMBL" id="HDN84307.1"/>
    </source>
</evidence>
<keyword evidence="3" id="KW-0804">Transcription</keyword>
<evidence type="ECO:0000256" key="1">
    <source>
        <dbReference type="ARBA" id="ARBA00023015"/>
    </source>
</evidence>
<dbReference type="InterPro" id="IPR036388">
    <property type="entry name" value="WH-like_DNA-bd_sf"/>
</dbReference>
<dbReference type="InterPro" id="IPR036390">
    <property type="entry name" value="WH_DNA-bd_sf"/>
</dbReference>
<dbReference type="Gene3D" id="1.10.10.10">
    <property type="entry name" value="Winged helix-like DNA-binding domain superfamily/Winged helix DNA-binding domain"/>
    <property type="match status" value="1"/>
</dbReference>
<dbReference type="GO" id="GO:0003677">
    <property type="term" value="F:DNA binding"/>
    <property type="evidence" value="ECO:0007669"/>
    <property type="project" value="UniProtKB-KW"/>
</dbReference>
<name>A0A7V0MZY8_UNCAE</name>
<dbReference type="GO" id="GO:0003700">
    <property type="term" value="F:DNA-binding transcription factor activity"/>
    <property type="evidence" value="ECO:0007669"/>
    <property type="project" value="InterPro"/>
</dbReference>
<evidence type="ECO:0000256" key="3">
    <source>
        <dbReference type="ARBA" id="ARBA00023163"/>
    </source>
</evidence>
<protein>
    <submittedName>
        <fullName evidence="5">ArsR family transcriptional regulator</fullName>
    </submittedName>
</protein>
<feature type="domain" description="HTH arsR-type" evidence="4">
    <location>
        <begin position="10"/>
        <end position="104"/>
    </location>
</feature>
<evidence type="ECO:0000259" key="4">
    <source>
        <dbReference type="PROSITE" id="PS50987"/>
    </source>
</evidence>
<dbReference type="InterPro" id="IPR051081">
    <property type="entry name" value="HTH_MetalResp_TranReg"/>
</dbReference>
<dbReference type="Proteomes" id="UP000885660">
    <property type="component" value="Unassembled WGS sequence"/>
</dbReference>
<dbReference type="PANTHER" id="PTHR33154:SF18">
    <property type="entry name" value="ARSENICAL RESISTANCE OPERON REPRESSOR"/>
    <property type="match status" value="1"/>
</dbReference>
<dbReference type="CDD" id="cd00090">
    <property type="entry name" value="HTH_ARSR"/>
    <property type="match status" value="1"/>
</dbReference>
<dbReference type="PRINTS" id="PR00778">
    <property type="entry name" value="HTHARSR"/>
</dbReference>
<dbReference type="PROSITE" id="PS50987">
    <property type="entry name" value="HTH_ARSR_2"/>
    <property type="match status" value="1"/>
</dbReference>
<sequence length="106" mass="12344">MREKIKSVEEKLEQADQVAECLKALTHPVRIRILQELRNGVKCVSELSERIGVNQTNLSQHLGLLRNYGWVKKKKRALYVYYSLSDEGIGIVLNKIYEVVYRIELK</sequence>
<reference evidence="5" key="1">
    <citation type="journal article" date="2020" name="mSystems">
        <title>Genome- and Community-Level Interaction Insights into Carbon Utilization and Element Cycling Functions of Hydrothermarchaeota in Hydrothermal Sediment.</title>
        <authorList>
            <person name="Zhou Z."/>
            <person name="Liu Y."/>
            <person name="Xu W."/>
            <person name="Pan J."/>
            <person name="Luo Z.H."/>
            <person name="Li M."/>
        </authorList>
    </citation>
    <scope>NUCLEOTIDE SEQUENCE [LARGE SCALE GENOMIC DNA]</scope>
    <source>
        <strain evidence="5">HyVt-219</strain>
    </source>
</reference>
<dbReference type="SUPFAM" id="SSF46785">
    <property type="entry name" value="Winged helix' DNA-binding domain"/>
    <property type="match status" value="1"/>
</dbReference>
<accession>A0A7V0MZY8</accession>
<evidence type="ECO:0000256" key="2">
    <source>
        <dbReference type="ARBA" id="ARBA00023125"/>
    </source>
</evidence>
<gene>
    <name evidence="5" type="ORF">ENG47_00945</name>
</gene>